<dbReference type="SUPFAM" id="SSF51621">
    <property type="entry name" value="Phosphoenolpyruvate/pyruvate domain"/>
    <property type="match status" value="1"/>
</dbReference>
<dbReference type="Proteomes" id="UP000290565">
    <property type="component" value="Unassembled WGS sequence"/>
</dbReference>
<dbReference type="InterPro" id="IPR015813">
    <property type="entry name" value="Pyrv/PenolPyrv_kinase-like_dom"/>
</dbReference>
<comment type="caution">
    <text evidence="1">The sequence shown here is derived from an EMBL/GenBank/DDBJ whole genome shotgun (WGS) entry which is preliminary data.</text>
</comment>
<dbReference type="Gene3D" id="3.20.20.70">
    <property type="entry name" value="Aldolase class I"/>
    <property type="match status" value="1"/>
</dbReference>
<evidence type="ECO:0000313" key="1">
    <source>
        <dbReference type="EMBL" id="RXH33231.1"/>
    </source>
</evidence>
<protein>
    <recommendedName>
        <fullName evidence="3">TIM-barrel domain-containing protein</fullName>
    </recommendedName>
</protein>
<dbReference type="EMBL" id="LBJM01000085">
    <property type="protein sequence ID" value="RXH33231.1"/>
    <property type="molecule type" value="Genomic_DNA"/>
</dbReference>
<proteinExistence type="predicted"/>
<dbReference type="GO" id="GO:0003824">
    <property type="term" value="F:catalytic activity"/>
    <property type="evidence" value="ECO:0007669"/>
    <property type="project" value="InterPro"/>
</dbReference>
<gene>
    <name evidence="1" type="ORF">XH94_30635</name>
</gene>
<reference evidence="1 2" key="1">
    <citation type="submission" date="2015-04" db="EMBL/GenBank/DDBJ databases">
        <title>Comparative genomics of rhizobia nodulating Arachis hypogaea in China.</title>
        <authorList>
            <person name="Li Y."/>
        </authorList>
    </citation>
    <scope>NUCLEOTIDE SEQUENCE [LARGE SCALE GENOMIC DNA]</scope>
    <source>
        <strain evidence="1 2">CCBAU 51787</strain>
    </source>
</reference>
<accession>A0A4Q0S840</accession>
<organism evidence="1 2">
    <name type="scientific">Bradyrhizobium zhanjiangense</name>
    <dbReference type="NCBI Taxonomy" id="1325107"/>
    <lineage>
        <taxon>Bacteria</taxon>
        <taxon>Pseudomonadati</taxon>
        <taxon>Pseudomonadota</taxon>
        <taxon>Alphaproteobacteria</taxon>
        <taxon>Hyphomicrobiales</taxon>
        <taxon>Nitrobacteraceae</taxon>
        <taxon>Bradyrhizobium</taxon>
    </lineage>
</organism>
<name>A0A4Q0S840_9BRAD</name>
<evidence type="ECO:0000313" key="2">
    <source>
        <dbReference type="Proteomes" id="UP000290565"/>
    </source>
</evidence>
<dbReference type="RefSeq" id="WP_128946921.1">
    <property type="nucleotide sequence ID" value="NZ_LBJM01000085.1"/>
</dbReference>
<dbReference type="InterPro" id="IPR013785">
    <property type="entry name" value="Aldolase_TIM"/>
</dbReference>
<sequence length="190" mass="20441">MSDIAKGGQLQVYAPSLRSLPEGSLLVMATLPILDWNDCLLRDLLTLDKATSAPHVYAAILMIDPFACWEDIAESLKDAGITGVANFPPASMIERSAAGVPIDAGQELELRRMEWFTSLGFKALFAIASDSEITAAEKRLGSHLDGLIHLPAEALTRTMSEEMELVSLGQHGSSLPMFALLDGTTSKRLA</sequence>
<evidence type="ECO:0008006" key="3">
    <source>
        <dbReference type="Google" id="ProtNLM"/>
    </source>
</evidence>
<dbReference type="AlphaFoldDB" id="A0A4Q0S840"/>